<evidence type="ECO:0000256" key="1">
    <source>
        <dbReference type="SAM" id="Phobius"/>
    </source>
</evidence>
<dbReference type="EMBL" id="JAGGLB010000003">
    <property type="protein sequence ID" value="MBP1989635.1"/>
    <property type="molecule type" value="Genomic_DNA"/>
</dbReference>
<keyword evidence="3" id="KW-1185">Reference proteome</keyword>
<feature type="transmembrane region" description="Helical" evidence="1">
    <location>
        <begin position="34"/>
        <end position="52"/>
    </location>
</feature>
<keyword evidence="1" id="KW-0812">Transmembrane</keyword>
<dbReference type="Proteomes" id="UP001519287">
    <property type="component" value="Unassembled WGS sequence"/>
</dbReference>
<organism evidence="2 3">
    <name type="scientific">Paenibacillus eucommiae</name>
    <dbReference type="NCBI Taxonomy" id="1355755"/>
    <lineage>
        <taxon>Bacteria</taxon>
        <taxon>Bacillati</taxon>
        <taxon>Bacillota</taxon>
        <taxon>Bacilli</taxon>
        <taxon>Bacillales</taxon>
        <taxon>Paenibacillaceae</taxon>
        <taxon>Paenibacillus</taxon>
    </lineage>
</organism>
<reference evidence="2 3" key="1">
    <citation type="submission" date="2021-03" db="EMBL/GenBank/DDBJ databases">
        <title>Genomic Encyclopedia of Type Strains, Phase IV (KMG-IV): sequencing the most valuable type-strain genomes for metagenomic binning, comparative biology and taxonomic classification.</title>
        <authorList>
            <person name="Goeker M."/>
        </authorList>
    </citation>
    <scope>NUCLEOTIDE SEQUENCE [LARGE SCALE GENOMIC DNA]</scope>
    <source>
        <strain evidence="2 3">DSM 26048</strain>
    </source>
</reference>
<protein>
    <submittedName>
        <fullName evidence="2">Fructose-specific phosphotransferase system IIC component</fullName>
    </submittedName>
</protein>
<sequence>MIQRIFKVGIWLILLTYLALMIIGFFRGSLTGRTGFLMTLIAGAIVGILYWLPKLYAYLNRWLYEELKRMMK</sequence>
<evidence type="ECO:0000313" key="3">
    <source>
        <dbReference type="Proteomes" id="UP001519287"/>
    </source>
</evidence>
<accession>A0ABS4IR76</accession>
<feature type="transmembrane region" description="Helical" evidence="1">
    <location>
        <begin position="9"/>
        <end position="28"/>
    </location>
</feature>
<name>A0ABS4IR76_9BACL</name>
<proteinExistence type="predicted"/>
<gene>
    <name evidence="2" type="ORF">J2Z66_001233</name>
</gene>
<comment type="caution">
    <text evidence="2">The sequence shown here is derived from an EMBL/GenBank/DDBJ whole genome shotgun (WGS) entry which is preliminary data.</text>
</comment>
<keyword evidence="1" id="KW-0472">Membrane</keyword>
<keyword evidence="1" id="KW-1133">Transmembrane helix</keyword>
<evidence type="ECO:0000313" key="2">
    <source>
        <dbReference type="EMBL" id="MBP1989635.1"/>
    </source>
</evidence>